<proteinExistence type="predicted"/>
<accession>A0AAD0E4T9</accession>
<feature type="signal peptide" evidence="1">
    <location>
        <begin position="1"/>
        <end position="21"/>
    </location>
</feature>
<evidence type="ECO:0000313" key="2">
    <source>
        <dbReference type="EMBL" id="ASY10850.1"/>
    </source>
</evidence>
<reference evidence="2 3" key="1">
    <citation type="submission" date="2016-07" db="EMBL/GenBank/DDBJ databases">
        <title>High microdiversification within the ubiquitous acI lineage of Actinobacteria.</title>
        <authorList>
            <person name="Neuenschwander S.M."/>
            <person name="Salcher M."/>
            <person name="Ghai R."/>
            <person name="Pernthaler J."/>
        </authorList>
    </citation>
    <scope>NUCLEOTIDE SEQUENCE [LARGE SCALE GENOMIC DNA]</scope>
    <source>
        <strain evidence="2">MMS-21-148</strain>
    </source>
</reference>
<dbReference type="KEGG" id="plan:A1s21148_04930"/>
<dbReference type="Proteomes" id="UP000217144">
    <property type="component" value="Chromosome"/>
</dbReference>
<evidence type="ECO:0000256" key="1">
    <source>
        <dbReference type="SAM" id="SignalP"/>
    </source>
</evidence>
<dbReference type="RefSeq" id="WP_095671336.1">
    <property type="nucleotide sequence ID" value="NZ_CP016769.1"/>
</dbReference>
<sequence length="128" mass="14068">MRQLKFFVTLFVLLFSSLYPAAISSADESETATVEEIAPQARVIPPVMVNPLKAKTIKVKNGRVVVFRVENPEIWRGKVINSSIAKFVPGGPQSTYETNPSLTILKKGKTSVSLTDGKKTYLLKLTVS</sequence>
<gene>
    <name evidence="2" type="ORF">A1s21148_04930</name>
</gene>
<evidence type="ECO:0000313" key="3">
    <source>
        <dbReference type="Proteomes" id="UP000217144"/>
    </source>
</evidence>
<keyword evidence="1" id="KW-0732">Signal</keyword>
<name>A0AAD0E4T9_9ACTN</name>
<dbReference type="AlphaFoldDB" id="A0AAD0E4T9"/>
<feature type="chain" id="PRO_5042198560" evidence="1">
    <location>
        <begin position="22"/>
        <end position="128"/>
    </location>
</feature>
<protein>
    <submittedName>
        <fullName evidence="2">Uncharacterized protein</fullName>
    </submittedName>
</protein>
<keyword evidence="3" id="KW-1185">Reference proteome</keyword>
<dbReference type="EMBL" id="CP016769">
    <property type="protein sequence ID" value="ASY10850.1"/>
    <property type="molecule type" value="Genomic_DNA"/>
</dbReference>
<organism evidence="2 3">
    <name type="scientific">Candidatus Planktophila lacus</name>
    <dbReference type="NCBI Taxonomy" id="1884913"/>
    <lineage>
        <taxon>Bacteria</taxon>
        <taxon>Bacillati</taxon>
        <taxon>Actinomycetota</taxon>
        <taxon>Actinomycetes</taxon>
        <taxon>Candidatus Nanopelagicales</taxon>
        <taxon>Candidatus Nanopelagicaceae</taxon>
        <taxon>Candidatus Planktophila</taxon>
    </lineage>
</organism>